<feature type="signal peptide" evidence="1">
    <location>
        <begin position="1"/>
        <end position="21"/>
    </location>
</feature>
<comment type="caution">
    <text evidence="2">The sequence shown here is derived from an EMBL/GenBank/DDBJ whole genome shotgun (WGS) entry which is preliminary data.</text>
</comment>
<sequence>MGPGVSIAMLVALVLGPPAGGSMRPWSPRRTALAAVRSVRIPALCWLAPKGFSRGRGVGPGISMGLEKCKNIRIGPRSIHHLVVACSSASDLWSRIPVAFSHAGMCRLGSTRRMSSPVVICQSSKCFHAVGVTCAPHRATQVSGHGRARQSLGGAHQDKRSLVVALEHRLCRRAVVVDAKRTAREPVDNSATVMMKRVK</sequence>
<dbReference type="Proteomes" id="UP000574390">
    <property type="component" value="Unassembled WGS sequence"/>
</dbReference>
<reference evidence="2 3" key="1">
    <citation type="submission" date="2020-04" db="EMBL/GenBank/DDBJ databases">
        <title>Perkinsus olseni comparative genomics.</title>
        <authorList>
            <person name="Bogema D.R."/>
        </authorList>
    </citation>
    <scope>NUCLEOTIDE SEQUENCE [LARGE SCALE GENOMIC DNA]</scope>
    <source>
        <strain evidence="2">ATCC PRA-205</strain>
    </source>
</reference>
<name>A0A7J6QIV7_PEROL</name>
<dbReference type="AlphaFoldDB" id="A0A7J6QIV7"/>
<evidence type="ECO:0008006" key="4">
    <source>
        <dbReference type="Google" id="ProtNLM"/>
    </source>
</evidence>
<organism evidence="2 3">
    <name type="scientific">Perkinsus olseni</name>
    <name type="common">Perkinsus atlanticus</name>
    <dbReference type="NCBI Taxonomy" id="32597"/>
    <lineage>
        <taxon>Eukaryota</taxon>
        <taxon>Sar</taxon>
        <taxon>Alveolata</taxon>
        <taxon>Perkinsozoa</taxon>
        <taxon>Perkinsea</taxon>
        <taxon>Perkinsida</taxon>
        <taxon>Perkinsidae</taxon>
        <taxon>Perkinsus</taxon>
    </lineage>
</organism>
<evidence type="ECO:0000256" key="1">
    <source>
        <dbReference type="SAM" id="SignalP"/>
    </source>
</evidence>
<protein>
    <recommendedName>
        <fullName evidence="4">Secreted protein</fullName>
    </recommendedName>
</protein>
<evidence type="ECO:0000313" key="3">
    <source>
        <dbReference type="Proteomes" id="UP000574390"/>
    </source>
</evidence>
<dbReference type="EMBL" id="JABANM010029345">
    <property type="protein sequence ID" value="KAF4708147.1"/>
    <property type="molecule type" value="Genomic_DNA"/>
</dbReference>
<feature type="chain" id="PRO_5029793311" description="Secreted protein" evidence="1">
    <location>
        <begin position="22"/>
        <end position="199"/>
    </location>
</feature>
<accession>A0A7J6QIV7</accession>
<keyword evidence="1" id="KW-0732">Signal</keyword>
<evidence type="ECO:0000313" key="2">
    <source>
        <dbReference type="EMBL" id="KAF4708147.1"/>
    </source>
</evidence>
<proteinExistence type="predicted"/>
<feature type="non-terminal residue" evidence="2">
    <location>
        <position position="1"/>
    </location>
</feature>
<gene>
    <name evidence="2" type="ORF">FOZ62_005071</name>
</gene>